<feature type="transmembrane region" description="Helical" evidence="1">
    <location>
        <begin position="36"/>
        <end position="55"/>
    </location>
</feature>
<proteinExistence type="predicted"/>
<dbReference type="GeneID" id="77134594"/>
<dbReference type="RefSeq" id="WP_005881498.1">
    <property type="nucleotide sequence ID" value="NZ_CP019430.1"/>
</dbReference>
<dbReference type="OrthoDB" id="9812349at2"/>
<organism evidence="2 3">
    <name type="scientific">Oxalobacter formigenes OXCC13</name>
    <dbReference type="NCBI Taxonomy" id="556269"/>
    <lineage>
        <taxon>Bacteria</taxon>
        <taxon>Pseudomonadati</taxon>
        <taxon>Pseudomonadota</taxon>
        <taxon>Betaproteobacteria</taxon>
        <taxon>Burkholderiales</taxon>
        <taxon>Oxalobacteraceae</taxon>
        <taxon>Oxalobacter</taxon>
    </lineage>
</organism>
<dbReference type="EMBL" id="GG658170">
    <property type="protein sequence ID" value="EEO30388.1"/>
    <property type="molecule type" value="Genomic_DNA"/>
</dbReference>
<accession>C3XB12</accession>
<keyword evidence="1" id="KW-0472">Membrane</keyword>
<keyword evidence="1" id="KW-1133">Transmembrane helix</keyword>
<keyword evidence="3" id="KW-1185">Reference proteome</keyword>
<keyword evidence="1" id="KW-0812">Transmembrane</keyword>
<name>C3XB12_OXAFO</name>
<dbReference type="HOGENOM" id="CLU_1633731_0_0_4"/>
<gene>
    <name evidence="2" type="ORF">OFBG_01416</name>
</gene>
<evidence type="ECO:0000256" key="1">
    <source>
        <dbReference type="SAM" id="Phobius"/>
    </source>
</evidence>
<reference evidence="2 3" key="1">
    <citation type="submission" date="2009-02" db="EMBL/GenBank/DDBJ databases">
        <title>The Genome Sequence of Oxalobacter formigenes OXCC13.</title>
        <authorList>
            <consortium name="The Broad Institute Genome Sequencing Platform"/>
            <person name="Ward D."/>
            <person name="Young S.K."/>
            <person name="Kodira C.D."/>
            <person name="Zeng Q."/>
            <person name="Koehrsen M."/>
            <person name="Alvarado L."/>
            <person name="Berlin A."/>
            <person name="Borenstein D."/>
            <person name="Chen Z."/>
            <person name="Engels R."/>
            <person name="Freedman E."/>
            <person name="Gellesch M."/>
            <person name="Goldberg J."/>
            <person name="Griggs A."/>
            <person name="Gujja S."/>
            <person name="Heiman D."/>
            <person name="Hepburn T."/>
            <person name="Howarth C."/>
            <person name="Jen D."/>
            <person name="Larson L."/>
            <person name="Lewis B."/>
            <person name="Mehta T."/>
            <person name="Park D."/>
            <person name="Pearson M."/>
            <person name="Roberts A."/>
            <person name="Saif S."/>
            <person name="Shea T."/>
            <person name="Shenoy N."/>
            <person name="Sisk P."/>
            <person name="Stolte C."/>
            <person name="Sykes S."/>
            <person name="Walk T."/>
            <person name="White J."/>
            <person name="Yandava C."/>
            <person name="Allison M.J."/>
            <person name="Lander E."/>
            <person name="Nusbaum C."/>
            <person name="Galagan J."/>
            <person name="Birren B."/>
        </authorList>
    </citation>
    <scope>NUCLEOTIDE SEQUENCE [LARGE SCALE GENOMIC DNA]</scope>
    <source>
        <strain evidence="2 3">OXCC13</strain>
    </source>
</reference>
<dbReference type="Proteomes" id="UP000005089">
    <property type="component" value="Unassembled WGS sequence"/>
</dbReference>
<evidence type="ECO:0000313" key="2">
    <source>
        <dbReference type="EMBL" id="EEO30388.1"/>
    </source>
</evidence>
<sequence length="163" mass="18161">MAIVKCKICGEEIEETIPKCPRCDSLGPKRGKKIKLILLGVMILIVIGFAAGYYAQKDEVEKPYEEVLKEKLDEKLQRRATAAALLLRTRIENPDSMKLESVQSNEDGSVLCFQYSEKDKLGKLKKSKASFVDGELDKSDAGWKLFCSGKNMRSVKLEGSGLN</sequence>
<evidence type="ECO:0000313" key="3">
    <source>
        <dbReference type="Proteomes" id="UP000005089"/>
    </source>
</evidence>
<protein>
    <submittedName>
        <fullName evidence="2">Uncharacterized protein</fullName>
    </submittedName>
</protein>
<dbReference type="AlphaFoldDB" id="C3XB12"/>